<evidence type="ECO:0000256" key="2">
    <source>
        <dbReference type="ARBA" id="ARBA00022741"/>
    </source>
</evidence>
<keyword evidence="6" id="KW-1185">Reference proteome</keyword>
<dbReference type="GO" id="GO:0005524">
    <property type="term" value="F:ATP binding"/>
    <property type="evidence" value="ECO:0007669"/>
    <property type="project" value="UniProtKB-KW"/>
</dbReference>
<dbReference type="Gene3D" id="3.40.50.300">
    <property type="entry name" value="P-loop containing nucleotide triphosphate hydrolases"/>
    <property type="match status" value="1"/>
</dbReference>
<dbReference type="SMART" id="SM00382">
    <property type="entry name" value="AAA"/>
    <property type="match status" value="1"/>
</dbReference>
<dbReference type="AlphaFoldDB" id="A0A364K8Q6"/>
<dbReference type="Pfam" id="PF00005">
    <property type="entry name" value="ABC_tran"/>
    <property type="match status" value="1"/>
</dbReference>
<comment type="caution">
    <text evidence="5">The sequence shown here is derived from an EMBL/GenBank/DDBJ whole genome shotgun (WGS) entry which is preliminary data.</text>
</comment>
<keyword evidence="3 5" id="KW-0067">ATP-binding</keyword>
<dbReference type="InterPro" id="IPR027417">
    <property type="entry name" value="P-loop_NTPase"/>
</dbReference>
<dbReference type="GO" id="GO:0016887">
    <property type="term" value="F:ATP hydrolysis activity"/>
    <property type="evidence" value="ECO:0007669"/>
    <property type="project" value="InterPro"/>
</dbReference>
<evidence type="ECO:0000313" key="5">
    <source>
        <dbReference type="EMBL" id="RAL26685.1"/>
    </source>
</evidence>
<feature type="domain" description="ABC transporter" evidence="4">
    <location>
        <begin position="7"/>
        <end position="238"/>
    </location>
</feature>
<evidence type="ECO:0000313" key="6">
    <source>
        <dbReference type="Proteomes" id="UP000251213"/>
    </source>
</evidence>
<dbReference type="RefSeq" id="WP_113657290.1">
    <property type="nucleotide sequence ID" value="NZ_KZ845663.1"/>
</dbReference>
<gene>
    <name evidence="5" type="ORF">DL897_01135</name>
</gene>
<accession>A0A364K8Q6</accession>
<dbReference type="OrthoDB" id="18967at2"/>
<dbReference type="PROSITE" id="PS00211">
    <property type="entry name" value="ABC_TRANSPORTER_1"/>
    <property type="match status" value="1"/>
</dbReference>
<dbReference type="Proteomes" id="UP000251213">
    <property type="component" value="Unassembled WGS sequence"/>
</dbReference>
<protein>
    <submittedName>
        <fullName evidence="5">Spermidine/putrescine ABC transporter ATP-binding protein</fullName>
    </submittedName>
</protein>
<dbReference type="PROSITE" id="PS50893">
    <property type="entry name" value="ABC_TRANSPORTER_2"/>
    <property type="match status" value="1"/>
</dbReference>
<keyword evidence="1" id="KW-0813">Transport</keyword>
<dbReference type="InterPro" id="IPR050166">
    <property type="entry name" value="ABC_transporter_ATP-bind"/>
</dbReference>
<reference evidence="5 6" key="2">
    <citation type="submission" date="2018-06" db="EMBL/GenBank/DDBJ databases">
        <authorList>
            <person name="Zhirakovskaya E."/>
        </authorList>
    </citation>
    <scope>NUCLEOTIDE SEQUENCE [LARGE SCALE GENOMIC DNA]</scope>
    <source>
        <strain evidence="5 6">FBKL4.011</strain>
    </source>
</reference>
<name>A0A364K8Q6_9BACL</name>
<dbReference type="InterPro" id="IPR003439">
    <property type="entry name" value="ABC_transporter-like_ATP-bd"/>
</dbReference>
<sequence>MISSFAVQVNHLTHTYLTKQTEKEAVKSVSFHVSRGEFISIVGPSGCGKSTILSLIAGIFPYTDGEIVLFGEKVKGPSKRIGYMLQKDGLFDWRTVEENIRFGLEVQHQANREHIAFSYQLLKQVGLEHVAKFYPSQLSGGMRQRVALVRTLTMKPDILLLDEPFSALDIQHKLHLEELLISLLSQQEKTAILVTHDLEEAIAMSDRILVMGGNPGEVQQTFLVPEELRSLSPMKARGHPSFRPLFEALWQEVEKS</sequence>
<dbReference type="InterPro" id="IPR003593">
    <property type="entry name" value="AAA+_ATPase"/>
</dbReference>
<dbReference type="SUPFAM" id="SSF52540">
    <property type="entry name" value="P-loop containing nucleoside triphosphate hydrolases"/>
    <property type="match status" value="1"/>
</dbReference>
<evidence type="ECO:0000259" key="4">
    <source>
        <dbReference type="PROSITE" id="PS50893"/>
    </source>
</evidence>
<keyword evidence="2" id="KW-0547">Nucleotide-binding</keyword>
<dbReference type="InterPro" id="IPR017871">
    <property type="entry name" value="ABC_transporter-like_CS"/>
</dbReference>
<dbReference type="PANTHER" id="PTHR42788">
    <property type="entry name" value="TAURINE IMPORT ATP-BINDING PROTEIN-RELATED"/>
    <property type="match status" value="1"/>
</dbReference>
<evidence type="ECO:0000256" key="3">
    <source>
        <dbReference type="ARBA" id="ARBA00022840"/>
    </source>
</evidence>
<dbReference type="PANTHER" id="PTHR42788:SF21">
    <property type="entry name" value="ABC TRANSPORTER ATP-BINDING PROTEIN"/>
    <property type="match status" value="1"/>
</dbReference>
<dbReference type="EMBL" id="QJKK01000001">
    <property type="protein sequence ID" value="RAL26685.1"/>
    <property type="molecule type" value="Genomic_DNA"/>
</dbReference>
<proteinExistence type="predicted"/>
<organism evidence="5 6">
    <name type="scientific">Thermoflavimicrobium daqui</name>
    <dbReference type="NCBI Taxonomy" id="2137476"/>
    <lineage>
        <taxon>Bacteria</taxon>
        <taxon>Bacillati</taxon>
        <taxon>Bacillota</taxon>
        <taxon>Bacilli</taxon>
        <taxon>Bacillales</taxon>
        <taxon>Thermoactinomycetaceae</taxon>
        <taxon>Thermoflavimicrobium</taxon>
    </lineage>
</organism>
<reference evidence="5 6" key="1">
    <citation type="submission" date="2018-06" db="EMBL/GenBank/DDBJ databases">
        <title>Thermoflavimicrobium daqus sp. nov., a thermophilic microbe isolated from Moutai-flavour Daqu.</title>
        <authorList>
            <person name="Wang X."/>
            <person name="Zhou H."/>
        </authorList>
    </citation>
    <scope>NUCLEOTIDE SEQUENCE [LARGE SCALE GENOMIC DNA]</scope>
    <source>
        <strain evidence="5 6">FBKL4.011</strain>
    </source>
</reference>
<dbReference type="CDD" id="cd03293">
    <property type="entry name" value="ABC_NrtD_SsuB_transporters"/>
    <property type="match status" value="1"/>
</dbReference>
<evidence type="ECO:0000256" key="1">
    <source>
        <dbReference type="ARBA" id="ARBA00022448"/>
    </source>
</evidence>